<evidence type="ECO:0000313" key="3">
    <source>
        <dbReference type="EMBL" id="EIY38434.1"/>
    </source>
</evidence>
<proteinExistence type="predicted"/>
<organism evidence="3 4">
    <name type="scientific">Bacteroides cellulosilyticus CL02T12C19</name>
    <dbReference type="NCBI Taxonomy" id="997874"/>
    <lineage>
        <taxon>Bacteria</taxon>
        <taxon>Pseudomonadati</taxon>
        <taxon>Bacteroidota</taxon>
        <taxon>Bacteroidia</taxon>
        <taxon>Bacteroidales</taxon>
        <taxon>Bacteroidaceae</taxon>
        <taxon>Bacteroides</taxon>
    </lineage>
</organism>
<evidence type="ECO:0000256" key="1">
    <source>
        <dbReference type="SAM" id="Phobius"/>
    </source>
</evidence>
<dbReference type="AlphaFoldDB" id="I9FX58"/>
<feature type="transmembrane region" description="Helical" evidence="1">
    <location>
        <begin position="72"/>
        <end position="89"/>
    </location>
</feature>
<dbReference type="RefSeq" id="WP_007215549.1">
    <property type="nucleotide sequence ID" value="NZ_JH724085.1"/>
</dbReference>
<keyword evidence="1" id="KW-0812">Transmembrane</keyword>
<comment type="caution">
    <text evidence="3">The sequence shown here is derived from an EMBL/GenBank/DDBJ whole genome shotgun (WGS) entry which is preliminary data.</text>
</comment>
<dbReference type="Pfam" id="PF01757">
    <property type="entry name" value="Acyl_transf_3"/>
    <property type="match status" value="1"/>
</dbReference>
<reference evidence="3 4" key="1">
    <citation type="submission" date="2012-02" db="EMBL/GenBank/DDBJ databases">
        <title>The Genome Sequence of Bacteroides cellulosilyticus CL02T12C19.</title>
        <authorList>
            <consortium name="The Broad Institute Genome Sequencing Platform"/>
            <person name="Earl A."/>
            <person name="Ward D."/>
            <person name="Feldgarden M."/>
            <person name="Gevers D."/>
            <person name="Zitomersky N.L."/>
            <person name="Coyne M.J."/>
            <person name="Comstock L.E."/>
            <person name="Young S.K."/>
            <person name="Zeng Q."/>
            <person name="Gargeya S."/>
            <person name="Fitzgerald M."/>
            <person name="Haas B."/>
            <person name="Abouelleil A."/>
            <person name="Alvarado L."/>
            <person name="Arachchi H.M."/>
            <person name="Berlin A."/>
            <person name="Chapman S.B."/>
            <person name="Gearin G."/>
            <person name="Goldberg J."/>
            <person name="Griggs A."/>
            <person name="Gujja S."/>
            <person name="Hansen M."/>
            <person name="Heiman D."/>
            <person name="Howarth C."/>
            <person name="Larimer J."/>
            <person name="Lui A."/>
            <person name="MacDonald P.J.P."/>
            <person name="McCowen C."/>
            <person name="Montmayeur A."/>
            <person name="Murphy C."/>
            <person name="Neiman D."/>
            <person name="Pearson M."/>
            <person name="Priest M."/>
            <person name="Roberts A."/>
            <person name="Saif S."/>
            <person name="Shea T."/>
            <person name="Sisk P."/>
            <person name="Stolte C."/>
            <person name="Sykes S."/>
            <person name="Wortman J."/>
            <person name="Nusbaum C."/>
            <person name="Birren B."/>
        </authorList>
    </citation>
    <scope>NUCLEOTIDE SEQUENCE [LARGE SCALE GENOMIC DNA]</scope>
    <source>
        <strain evidence="3 4">CL02T12C19</strain>
    </source>
</reference>
<sequence length="132" mass="15254">MTDGSEVKKYYLKRLISIIPLYYVWALVNVLQNIIVKGSIASIHELILFPIEALGIQSVYSSLFSFSHNGGSWFISCLLICYFLFPLFQTLTRSISDKCRIYIIILLSSILLYSPFVQHYFELSSLYSNPFF</sequence>
<gene>
    <name evidence="3" type="ORF">HMPREF1062_00564</name>
</gene>
<dbReference type="InterPro" id="IPR002656">
    <property type="entry name" value="Acyl_transf_3_dom"/>
</dbReference>
<evidence type="ECO:0000259" key="2">
    <source>
        <dbReference type="Pfam" id="PF01757"/>
    </source>
</evidence>
<name>I9FX58_9BACE</name>
<dbReference type="GO" id="GO:0016747">
    <property type="term" value="F:acyltransferase activity, transferring groups other than amino-acyl groups"/>
    <property type="evidence" value="ECO:0007669"/>
    <property type="project" value="InterPro"/>
</dbReference>
<dbReference type="HOGENOM" id="CLU_1912818_0_0_10"/>
<keyword evidence="1" id="KW-0472">Membrane</keyword>
<feature type="transmembrane region" description="Helical" evidence="1">
    <location>
        <begin position="101"/>
        <end position="121"/>
    </location>
</feature>
<keyword evidence="4" id="KW-1185">Reference proteome</keyword>
<evidence type="ECO:0000313" key="4">
    <source>
        <dbReference type="Proteomes" id="UP000003741"/>
    </source>
</evidence>
<feature type="transmembrane region" description="Helical" evidence="1">
    <location>
        <begin position="15"/>
        <end position="35"/>
    </location>
</feature>
<dbReference type="Proteomes" id="UP000003741">
    <property type="component" value="Unassembled WGS sequence"/>
</dbReference>
<accession>I9FX58</accession>
<protein>
    <recommendedName>
        <fullName evidence="2">Acyltransferase 3 domain-containing protein</fullName>
    </recommendedName>
</protein>
<keyword evidence="1" id="KW-1133">Transmembrane helix</keyword>
<feature type="domain" description="Acyltransferase 3" evidence="2">
    <location>
        <begin position="6"/>
        <end position="131"/>
    </location>
</feature>
<dbReference type="OrthoDB" id="9810469at2"/>
<dbReference type="EMBL" id="AGXG01000009">
    <property type="protein sequence ID" value="EIY38434.1"/>
    <property type="molecule type" value="Genomic_DNA"/>
</dbReference>